<keyword evidence="5" id="KW-1185">Reference proteome</keyword>
<dbReference type="InterPro" id="IPR013217">
    <property type="entry name" value="Methyltransf_12"/>
</dbReference>
<gene>
    <name evidence="4" type="ORF">ANSO36C_56430</name>
</gene>
<feature type="domain" description="Methyltransferase type 12" evidence="3">
    <location>
        <begin position="169"/>
        <end position="256"/>
    </location>
</feature>
<accession>A0ABN6QC84</accession>
<keyword evidence="1" id="KW-0596">Phosphopantetheine</keyword>
<evidence type="ECO:0000256" key="1">
    <source>
        <dbReference type="ARBA" id="ARBA00022450"/>
    </source>
</evidence>
<dbReference type="Gene3D" id="2.30.38.10">
    <property type="entry name" value="Luciferase, Domain 3"/>
    <property type="match status" value="1"/>
</dbReference>
<dbReference type="Gene3D" id="3.40.50.150">
    <property type="entry name" value="Vaccinia Virus protein VP39"/>
    <property type="match status" value="1"/>
</dbReference>
<dbReference type="Pfam" id="PF08242">
    <property type="entry name" value="Methyltransf_12"/>
    <property type="match status" value="1"/>
</dbReference>
<dbReference type="SUPFAM" id="SSF53335">
    <property type="entry name" value="S-adenosyl-L-methionine-dependent methyltransferases"/>
    <property type="match status" value="1"/>
</dbReference>
<name>A0ABN6QC84_NOSCO</name>
<organism evidence="4 5">
    <name type="scientific">Nostoc cf. commune SO-36</name>
    <dbReference type="NCBI Taxonomy" id="449208"/>
    <lineage>
        <taxon>Bacteria</taxon>
        <taxon>Bacillati</taxon>
        <taxon>Cyanobacteriota</taxon>
        <taxon>Cyanophyceae</taxon>
        <taxon>Nostocales</taxon>
        <taxon>Nostocaceae</taxon>
        <taxon>Nostoc</taxon>
    </lineage>
</organism>
<reference evidence="4" key="1">
    <citation type="submission" date="2022-04" db="EMBL/GenBank/DDBJ databases">
        <title>Complete genome sequence of a cyanobacterium, Nostoc sp. SO-36, isolated in Antarctica.</title>
        <authorList>
            <person name="Kanesaki Y."/>
            <person name="Effendi D."/>
            <person name="Sakamoto T."/>
            <person name="Ohtani S."/>
            <person name="Awai K."/>
        </authorList>
    </citation>
    <scope>NUCLEOTIDE SEQUENCE</scope>
    <source>
        <strain evidence="4">SO-36</strain>
    </source>
</reference>
<dbReference type="EMBL" id="AP025732">
    <property type="protein sequence ID" value="BDI19841.1"/>
    <property type="molecule type" value="Genomic_DNA"/>
</dbReference>
<dbReference type="Gene3D" id="3.30.300.30">
    <property type="match status" value="1"/>
</dbReference>
<evidence type="ECO:0000259" key="3">
    <source>
        <dbReference type="Pfam" id="PF08242"/>
    </source>
</evidence>
<dbReference type="PANTHER" id="PTHR44845">
    <property type="entry name" value="CARRIER DOMAIN-CONTAINING PROTEIN"/>
    <property type="match status" value="1"/>
</dbReference>
<keyword evidence="2" id="KW-0597">Phosphoprotein</keyword>
<evidence type="ECO:0000313" key="5">
    <source>
        <dbReference type="Proteomes" id="UP001055453"/>
    </source>
</evidence>
<proteinExistence type="predicted"/>
<evidence type="ECO:0000256" key="2">
    <source>
        <dbReference type="ARBA" id="ARBA00022553"/>
    </source>
</evidence>
<sequence length="498" mass="56319">MTQEKFINNPFSNEPDSQLYKTGDLARYLPDGNIEYLGRIDNQVKVRGFRIELGEIEAVLSQHPLVQEGVVVAIDNTGDKQLAAYLVPALKNKVLPQQVAQWQSEYVTDWQMLYEQAYSQPQVSTDDPTFNISGWNSSYTKEAIPAQEMQEWVESTVDRILSLSPQRVLEIGCGTGLLLSRVAPNCLEYWGCDYSSAAIAHVEQICKTVSGLDNVRLLHQMADNFTSIPKGEFDTVVINSVVQYFPSVEYLLQVLEGAISTMGYANATIGQKGTLFVGDVRSLPLLEPYHAAVQLSRSPEDRTVEQWQQQVHQSVAAEEELVIDPRFFIALQTRFPQITWVEIVPKRANSQNELTQFRYDVTLHIGTDVQTKVVPWLNWQLNKLSLAQIQNQLHKEQPELLGIRGVPNQRVQQALQIWQWLENSPAVETVGQMRQLLAKQPEVGINPEEFYQLGQYLGYTVHLSWWGSSQDGAFDVVFCRNQEQKAMTCGGLCLRVLG</sequence>
<evidence type="ECO:0000313" key="4">
    <source>
        <dbReference type="EMBL" id="BDI19841.1"/>
    </source>
</evidence>
<dbReference type="Proteomes" id="UP001055453">
    <property type="component" value="Chromosome"/>
</dbReference>
<dbReference type="CDD" id="cd02440">
    <property type="entry name" value="AdoMet_MTases"/>
    <property type="match status" value="1"/>
</dbReference>
<dbReference type="PANTHER" id="PTHR44845:SF6">
    <property type="entry name" value="BETA-ALANINE-ACTIVATING ENZYME"/>
    <property type="match status" value="1"/>
</dbReference>
<dbReference type="InterPro" id="IPR029063">
    <property type="entry name" value="SAM-dependent_MTases_sf"/>
</dbReference>
<dbReference type="InterPro" id="IPR045851">
    <property type="entry name" value="AMP-bd_C_sf"/>
</dbReference>
<dbReference type="RefSeq" id="WP_410174641.1">
    <property type="nucleotide sequence ID" value="NZ_AP025732.1"/>
</dbReference>
<protein>
    <recommendedName>
        <fullName evidence="3">Methyltransferase type 12 domain-containing protein</fullName>
    </recommendedName>
</protein>
<dbReference type="SUPFAM" id="SSF56801">
    <property type="entry name" value="Acetyl-CoA synthetase-like"/>
    <property type="match status" value="1"/>
</dbReference>